<feature type="coiled-coil region" evidence="1">
    <location>
        <begin position="162"/>
        <end position="189"/>
    </location>
</feature>
<dbReference type="RefSeq" id="WP_184303571.1">
    <property type="nucleotide sequence ID" value="NZ_JACHXU010000004.1"/>
</dbReference>
<evidence type="ECO:0000259" key="3">
    <source>
        <dbReference type="Pfam" id="PF25876"/>
    </source>
</evidence>
<sequence>MFKRIVLFVVVAGIAAGAWFWWSLERTRLAENALPPEIVSGNGRIEAVQVDVSAKYAGRVMDMMVEEGDMVTPGQVLAQVDTAELEATLEKAVAQHAEAVESLAETEADIASCESSLLLAANNLERSEKLLKRNAMSQEEYDTRKNVREEAIAALKSAMAHRRTAELAIDAAKAEVKRIQTQINDYTLRSTITGRVLYRLVEEGEVVAAGGKVLTVLDLSNVYIEIFLPSEQASRLAIHADARIQLDVAPQFVIPAEVAFVSPEAQFTPKQVETMKERDKLMFRVKVQILPKLVRQHIDQVKTGIRGVAYVRLDDDVPWPKRLQNLIPEPTIDVPLKSTSEPPDPTVATVSNARQR</sequence>
<dbReference type="Pfam" id="PF25917">
    <property type="entry name" value="BSH_RND"/>
    <property type="match status" value="1"/>
</dbReference>
<evidence type="ECO:0000256" key="2">
    <source>
        <dbReference type="SAM" id="MobiDB-lite"/>
    </source>
</evidence>
<dbReference type="Gene3D" id="2.40.50.100">
    <property type="match status" value="1"/>
</dbReference>
<dbReference type="InterPro" id="IPR058624">
    <property type="entry name" value="MdtA-like_HH"/>
</dbReference>
<evidence type="ECO:0000313" key="6">
    <source>
        <dbReference type="Proteomes" id="UP000536179"/>
    </source>
</evidence>
<dbReference type="Pfam" id="PF25876">
    <property type="entry name" value="HH_MFP_RND"/>
    <property type="match status" value="1"/>
</dbReference>
<organism evidence="5 6">
    <name type="scientific">Aporhodopirellula rubra</name>
    <dbReference type="NCBI Taxonomy" id="980271"/>
    <lineage>
        <taxon>Bacteria</taxon>
        <taxon>Pseudomonadati</taxon>
        <taxon>Planctomycetota</taxon>
        <taxon>Planctomycetia</taxon>
        <taxon>Pirellulales</taxon>
        <taxon>Pirellulaceae</taxon>
        <taxon>Aporhodopirellula</taxon>
    </lineage>
</organism>
<keyword evidence="6" id="KW-1185">Reference proteome</keyword>
<feature type="region of interest" description="Disordered" evidence="2">
    <location>
        <begin position="333"/>
        <end position="356"/>
    </location>
</feature>
<dbReference type="SUPFAM" id="SSF111369">
    <property type="entry name" value="HlyD-like secretion proteins"/>
    <property type="match status" value="1"/>
</dbReference>
<dbReference type="InterPro" id="IPR058625">
    <property type="entry name" value="MdtA-like_BSH"/>
</dbReference>
<reference evidence="5 6" key="1">
    <citation type="submission" date="2020-08" db="EMBL/GenBank/DDBJ databases">
        <title>Genomic Encyclopedia of Type Strains, Phase III (KMG-III): the genomes of soil and plant-associated and newly described type strains.</title>
        <authorList>
            <person name="Whitman W."/>
        </authorList>
    </citation>
    <scope>NUCLEOTIDE SEQUENCE [LARGE SCALE GENOMIC DNA]</scope>
    <source>
        <strain evidence="5 6">CECT 8075</strain>
    </source>
</reference>
<accession>A0A7W5DX79</accession>
<gene>
    <name evidence="5" type="ORF">FHS27_001512</name>
</gene>
<evidence type="ECO:0000259" key="4">
    <source>
        <dbReference type="Pfam" id="PF25917"/>
    </source>
</evidence>
<protein>
    <submittedName>
        <fullName evidence="5">HlyD family secretion protein</fullName>
    </submittedName>
</protein>
<proteinExistence type="predicted"/>
<dbReference type="Gene3D" id="2.40.30.170">
    <property type="match status" value="1"/>
</dbReference>
<keyword evidence="1" id="KW-0175">Coiled coil</keyword>
<dbReference type="Proteomes" id="UP000536179">
    <property type="component" value="Unassembled WGS sequence"/>
</dbReference>
<dbReference type="PANTHER" id="PTHR30438:SF2">
    <property type="entry name" value="MEMBRANE PROTEIN"/>
    <property type="match status" value="1"/>
</dbReference>
<dbReference type="AlphaFoldDB" id="A0A7W5DX79"/>
<comment type="caution">
    <text evidence="5">The sequence shown here is derived from an EMBL/GenBank/DDBJ whole genome shotgun (WGS) entry which is preliminary data.</text>
</comment>
<dbReference type="PANTHER" id="PTHR30438">
    <property type="entry name" value="36 KDA ANTIGEN-RELATED"/>
    <property type="match status" value="1"/>
</dbReference>
<dbReference type="GO" id="GO:0005886">
    <property type="term" value="C:plasma membrane"/>
    <property type="evidence" value="ECO:0007669"/>
    <property type="project" value="TreeGrafter"/>
</dbReference>
<feature type="domain" description="Multidrug resistance protein MdtA-like barrel-sandwich hybrid" evidence="4">
    <location>
        <begin position="49"/>
        <end position="216"/>
    </location>
</feature>
<dbReference type="EMBL" id="JACHXU010000004">
    <property type="protein sequence ID" value="MBB3205708.1"/>
    <property type="molecule type" value="Genomic_DNA"/>
</dbReference>
<evidence type="ECO:0000256" key="1">
    <source>
        <dbReference type="SAM" id="Coils"/>
    </source>
</evidence>
<dbReference type="Gene3D" id="1.10.287.470">
    <property type="entry name" value="Helix hairpin bin"/>
    <property type="match status" value="1"/>
</dbReference>
<name>A0A7W5DX79_9BACT</name>
<evidence type="ECO:0000313" key="5">
    <source>
        <dbReference type="EMBL" id="MBB3205708.1"/>
    </source>
</evidence>
<feature type="domain" description="Multidrug resistance protein MdtA-like alpha-helical hairpin" evidence="3">
    <location>
        <begin position="103"/>
        <end position="178"/>
    </location>
</feature>